<evidence type="ECO:0000313" key="3">
    <source>
        <dbReference type="Proteomes" id="UP000229730"/>
    </source>
</evidence>
<dbReference type="InParanoid" id="A0A2G4YQB9"/>
<organism evidence="2 3">
    <name type="scientific">Paremcibacter congregatus</name>
    <dbReference type="NCBI Taxonomy" id="2043170"/>
    <lineage>
        <taxon>Bacteria</taxon>
        <taxon>Pseudomonadati</taxon>
        <taxon>Pseudomonadota</taxon>
        <taxon>Alphaproteobacteria</taxon>
        <taxon>Emcibacterales</taxon>
        <taxon>Emcibacteraceae</taxon>
        <taxon>Paremcibacter</taxon>
    </lineage>
</organism>
<dbReference type="Gene3D" id="3.40.630.30">
    <property type="match status" value="1"/>
</dbReference>
<gene>
    <name evidence="2" type="ORF">CRD36_12015</name>
</gene>
<dbReference type="PROSITE" id="PS51186">
    <property type="entry name" value="GNAT"/>
    <property type="match status" value="1"/>
</dbReference>
<comment type="caution">
    <text evidence="2">The sequence shown here is derived from an EMBL/GenBank/DDBJ whole genome shotgun (WGS) entry which is preliminary data.</text>
</comment>
<dbReference type="InterPro" id="IPR000182">
    <property type="entry name" value="GNAT_dom"/>
</dbReference>
<dbReference type="RefSeq" id="WP_099473552.1">
    <property type="nucleotide sequence ID" value="NZ_CP041025.1"/>
</dbReference>
<dbReference type="InterPro" id="IPR016181">
    <property type="entry name" value="Acyl_CoA_acyltransferase"/>
</dbReference>
<dbReference type="Pfam" id="PF13302">
    <property type="entry name" value="Acetyltransf_3"/>
    <property type="match status" value="1"/>
</dbReference>
<evidence type="ECO:0000313" key="2">
    <source>
        <dbReference type="EMBL" id="PHZ84524.1"/>
    </source>
</evidence>
<dbReference type="InterPro" id="IPR051531">
    <property type="entry name" value="N-acetyltransferase"/>
</dbReference>
<keyword evidence="2" id="KW-0808">Transferase</keyword>
<accession>A0A2G4YQB9</accession>
<feature type="domain" description="N-acetyltransferase" evidence="1">
    <location>
        <begin position="10"/>
        <end position="178"/>
    </location>
</feature>
<dbReference type="PANTHER" id="PTHR43792">
    <property type="entry name" value="GNAT FAMILY, PUTATIVE (AFU_ORTHOLOGUE AFUA_3G00765)-RELATED-RELATED"/>
    <property type="match status" value="1"/>
</dbReference>
<keyword evidence="3" id="KW-1185">Reference proteome</keyword>
<dbReference type="OrthoDB" id="6293260at2"/>
<dbReference type="EMBL" id="PDEM01000024">
    <property type="protein sequence ID" value="PHZ84524.1"/>
    <property type="molecule type" value="Genomic_DNA"/>
</dbReference>
<dbReference type="PANTHER" id="PTHR43792:SF1">
    <property type="entry name" value="N-ACETYLTRANSFERASE DOMAIN-CONTAINING PROTEIN"/>
    <property type="match status" value="1"/>
</dbReference>
<reference evidence="2 3" key="1">
    <citation type="submission" date="2017-10" db="EMBL/GenBank/DDBJ databases">
        <title>Frigbacter circumglobatus gen. nov. sp. nov., isolated from sediment cultured in situ.</title>
        <authorList>
            <person name="Zhao Z."/>
        </authorList>
    </citation>
    <scope>NUCLEOTIDE SEQUENCE [LARGE SCALE GENOMIC DNA]</scope>
    <source>
        <strain evidence="2 3">ZYL</strain>
    </source>
</reference>
<protein>
    <submittedName>
        <fullName evidence="2">GNAT family N-acetyltransferase</fullName>
    </submittedName>
</protein>
<dbReference type="SUPFAM" id="SSF55729">
    <property type="entry name" value="Acyl-CoA N-acyltransferases (Nat)"/>
    <property type="match status" value="1"/>
</dbReference>
<dbReference type="AlphaFoldDB" id="A0A2G4YQB9"/>
<dbReference type="Proteomes" id="UP000229730">
    <property type="component" value="Unassembled WGS sequence"/>
</dbReference>
<sequence length="182" mass="20454">MNYPIKSGRILLRPMTVSDAPRVYAYRRQPTVARFQGWTPETVTEVEDHAINMQAWGNDIAGRCIQLVIEQQEDPASGVMGDMAFSLDTETKAQAELGIAFDPAFQKQGFAHEAVTGLVSALFDQLKLHRIHVSIDPANRASRMLFERVGFRLEGHLRKSVYFKGAWCDDIVMAVLGEEWGE</sequence>
<dbReference type="GO" id="GO:0016747">
    <property type="term" value="F:acyltransferase activity, transferring groups other than amino-acyl groups"/>
    <property type="evidence" value="ECO:0007669"/>
    <property type="project" value="InterPro"/>
</dbReference>
<evidence type="ECO:0000259" key="1">
    <source>
        <dbReference type="PROSITE" id="PS51186"/>
    </source>
</evidence>
<proteinExistence type="predicted"/>
<name>A0A2G4YQB9_9PROT</name>